<dbReference type="InterPro" id="IPR019557">
    <property type="entry name" value="AminoTfrase-like_pln_mobile"/>
</dbReference>
<protein>
    <recommendedName>
        <fullName evidence="1">Aminotransferase-like plant mobile domain-containing protein</fullName>
    </recommendedName>
</protein>
<dbReference type="Pfam" id="PF10536">
    <property type="entry name" value="PMD"/>
    <property type="match status" value="1"/>
</dbReference>
<gene>
    <name evidence="2" type="ORF">RND71_028373</name>
</gene>
<dbReference type="EMBL" id="JAVYJV010000015">
    <property type="protein sequence ID" value="KAK4352855.1"/>
    <property type="molecule type" value="Genomic_DNA"/>
</dbReference>
<name>A0AAE1VA01_9SOLA</name>
<dbReference type="InterPro" id="IPR044824">
    <property type="entry name" value="MAIN-like"/>
</dbReference>
<sequence>MSGFCRLIGMASAVGDITGCTGRRREASITWWWNETLVGHKAYISPRRTDHKFWKHIRRHPLHPRILDYFGRCGFMGVVEVGFIPYDWGIITTLIERWCLETHEAAITLHDIELMFGMVVDGDPLFQANARNINLQRWRQLIHDLTGWAPAEDCFDGVSRVKVWAWERLISMQPSLHRRAQYPPEAHMALARKWTHHRVSEDETRDVLAICTDVLDNLT</sequence>
<dbReference type="PANTHER" id="PTHR46033:SF8">
    <property type="entry name" value="PROTEIN MAINTENANCE OF MERISTEMS-LIKE"/>
    <property type="match status" value="1"/>
</dbReference>
<dbReference type="PANTHER" id="PTHR46033">
    <property type="entry name" value="PROTEIN MAIN-LIKE 2"/>
    <property type="match status" value="1"/>
</dbReference>
<organism evidence="2 3">
    <name type="scientific">Anisodus tanguticus</name>
    <dbReference type="NCBI Taxonomy" id="243964"/>
    <lineage>
        <taxon>Eukaryota</taxon>
        <taxon>Viridiplantae</taxon>
        <taxon>Streptophyta</taxon>
        <taxon>Embryophyta</taxon>
        <taxon>Tracheophyta</taxon>
        <taxon>Spermatophyta</taxon>
        <taxon>Magnoliopsida</taxon>
        <taxon>eudicotyledons</taxon>
        <taxon>Gunneridae</taxon>
        <taxon>Pentapetalae</taxon>
        <taxon>asterids</taxon>
        <taxon>lamiids</taxon>
        <taxon>Solanales</taxon>
        <taxon>Solanaceae</taxon>
        <taxon>Solanoideae</taxon>
        <taxon>Hyoscyameae</taxon>
        <taxon>Anisodus</taxon>
    </lineage>
</organism>
<accession>A0AAE1VA01</accession>
<comment type="caution">
    <text evidence="2">The sequence shown here is derived from an EMBL/GenBank/DDBJ whole genome shotgun (WGS) entry which is preliminary data.</text>
</comment>
<reference evidence="2" key="1">
    <citation type="submission" date="2023-12" db="EMBL/GenBank/DDBJ databases">
        <title>Genome assembly of Anisodus tanguticus.</title>
        <authorList>
            <person name="Wang Y.-J."/>
        </authorList>
    </citation>
    <scope>NUCLEOTIDE SEQUENCE</scope>
    <source>
        <strain evidence="2">KB-2021</strain>
        <tissue evidence="2">Leaf</tissue>
    </source>
</reference>
<keyword evidence="3" id="KW-1185">Reference proteome</keyword>
<dbReference type="GO" id="GO:0010073">
    <property type="term" value="P:meristem maintenance"/>
    <property type="evidence" value="ECO:0007669"/>
    <property type="project" value="InterPro"/>
</dbReference>
<evidence type="ECO:0000259" key="1">
    <source>
        <dbReference type="Pfam" id="PF10536"/>
    </source>
</evidence>
<proteinExistence type="predicted"/>
<dbReference type="Proteomes" id="UP001291623">
    <property type="component" value="Unassembled WGS sequence"/>
</dbReference>
<dbReference type="AlphaFoldDB" id="A0AAE1VA01"/>
<evidence type="ECO:0000313" key="3">
    <source>
        <dbReference type="Proteomes" id="UP001291623"/>
    </source>
</evidence>
<evidence type="ECO:0000313" key="2">
    <source>
        <dbReference type="EMBL" id="KAK4352855.1"/>
    </source>
</evidence>
<feature type="domain" description="Aminotransferase-like plant mobile" evidence="1">
    <location>
        <begin position="74"/>
        <end position="152"/>
    </location>
</feature>